<dbReference type="GO" id="GO:0008750">
    <property type="term" value="F:proton-translocating NAD(P)+ transhydrogenase activity"/>
    <property type="evidence" value="ECO:0007669"/>
    <property type="project" value="UniProtKB-EC"/>
</dbReference>
<dbReference type="EC" id="7.1.1.1" evidence="2"/>
<dbReference type="InterPro" id="IPR034300">
    <property type="entry name" value="PNTB-like"/>
</dbReference>
<evidence type="ECO:0000256" key="9">
    <source>
        <dbReference type="ARBA" id="ARBA00048202"/>
    </source>
</evidence>
<comment type="catalytic activity">
    <reaction evidence="9">
        <text>NAD(+) + NADPH + H(+)(in) = NADH + NADP(+) + H(+)(out)</text>
        <dbReference type="Rhea" id="RHEA:47992"/>
        <dbReference type="ChEBI" id="CHEBI:15378"/>
        <dbReference type="ChEBI" id="CHEBI:57540"/>
        <dbReference type="ChEBI" id="CHEBI:57783"/>
        <dbReference type="ChEBI" id="CHEBI:57945"/>
        <dbReference type="ChEBI" id="CHEBI:58349"/>
        <dbReference type="EC" id="7.1.1.1"/>
    </reaction>
</comment>
<dbReference type="InterPro" id="IPR029035">
    <property type="entry name" value="DHS-like_NAD/FAD-binding_dom"/>
</dbReference>
<protein>
    <recommendedName>
        <fullName evidence="2">proton-translocating NAD(P)(+) transhydrogenase</fullName>
        <ecNumber evidence="2">7.1.1.1</ecNumber>
    </recommendedName>
</protein>
<name>A0A6T8LFN0_HEMAN</name>
<dbReference type="Gene3D" id="3.40.50.1220">
    <property type="entry name" value="TPP-binding domain"/>
    <property type="match status" value="1"/>
</dbReference>
<dbReference type="GO" id="GO:0050661">
    <property type="term" value="F:NADP binding"/>
    <property type="evidence" value="ECO:0007669"/>
    <property type="project" value="TreeGrafter"/>
</dbReference>
<evidence type="ECO:0000256" key="3">
    <source>
        <dbReference type="ARBA" id="ARBA00022692"/>
    </source>
</evidence>
<feature type="transmembrane region" description="Helical" evidence="10">
    <location>
        <begin position="27"/>
        <end position="47"/>
    </location>
</feature>
<keyword evidence="3 10" id="KW-0812">Transmembrane</keyword>
<evidence type="ECO:0000259" key="11">
    <source>
        <dbReference type="Pfam" id="PF02233"/>
    </source>
</evidence>
<evidence type="ECO:0000256" key="7">
    <source>
        <dbReference type="ARBA" id="ARBA00023027"/>
    </source>
</evidence>
<keyword evidence="6 10" id="KW-1133">Transmembrane helix</keyword>
<comment type="subcellular location">
    <subcellularLocation>
        <location evidence="1">Membrane</location>
        <topology evidence="1">Multi-pass membrane protein</topology>
    </subcellularLocation>
</comment>
<gene>
    <name evidence="12" type="ORF">HAND1043_LOCUS12797</name>
</gene>
<dbReference type="AlphaFoldDB" id="A0A6T8LFN0"/>
<keyword evidence="7" id="KW-0520">NAD</keyword>
<accession>A0A6T8LFN0</accession>
<evidence type="ECO:0000256" key="8">
    <source>
        <dbReference type="ARBA" id="ARBA00023136"/>
    </source>
</evidence>
<proteinExistence type="predicted"/>
<dbReference type="Pfam" id="PF02233">
    <property type="entry name" value="PNTB"/>
    <property type="match status" value="1"/>
</dbReference>
<organism evidence="12">
    <name type="scientific">Hemiselmis andersenii</name>
    <name type="common">Cryptophyte alga</name>
    <dbReference type="NCBI Taxonomy" id="464988"/>
    <lineage>
        <taxon>Eukaryota</taxon>
        <taxon>Cryptophyceae</taxon>
        <taxon>Cryptomonadales</taxon>
        <taxon>Hemiselmidaceae</taxon>
        <taxon>Hemiselmis</taxon>
    </lineage>
</organism>
<keyword evidence="4" id="KW-0521">NADP</keyword>
<evidence type="ECO:0000256" key="5">
    <source>
        <dbReference type="ARBA" id="ARBA00022967"/>
    </source>
</evidence>
<evidence type="ECO:0000256" key="1">
    <source>
        <dbReference type="ARBA" id="ARBA00004141"/>
    </source>
</evidence>
<keyword evidence="5" id="KW-1278">Translocase</keyword>
<evidence type="ECO:0000256" key="10">
    <source>
        <dbReference type="SAM" id="Phobius"/>
    </source>
</evidence>
<evidence type="ECO:0000256" key="4">
    <source>
        <dbReference type="ARBA" id="ARBA00022857"/>
    </source>
</evidence>
<evidence type="ECO:0000313" key="12">
    <source>
        <dbReference type="EMBL" id="CAD8746300.1"/>
    </source>
</evidence>
<dbReference type="EMBL" id="HBFK01020711">
    <property type="protein sequence ID" value="CAD8746300.1"/>
    <property type="molecule type" value="Transcribed_RNA"/>
</dbReference>
<dbReference type="SUPFAM" id="SSF52467">
    <property type="entry name" value="DHS-like NAD/FAD-binding domain"/>
    <property type="match status" value="1"/>
</dbReference>
<feature type="domain" description="NADP transhydrogenase beta-like" evidence="11">
    <location>
        <begin position="1"/>
        <end position="249"/>
    </location>
</feature>
<keyword evidence="8 10" id="KW-0472">Membrane</keyword>
<dbReference type="GO" id="GO:0006740">
    <property type="term" value="P:NADPH regeneration"/>
    <property type="evidence" value="ECO:0007669"/>
    <property type="project" value="TreeGrafter"/>
</dbReference>
<dbReference type="PANTHER" id="PTHR10160">
    <property type="entry name" value="NAD(P) TRANSHYDROGENASE"/>
    <property type="match status" value="1"/>
</dbReference>
<evidence type="ECO:0000256" key="2">
    <source>
        <dbReference type="ARBA" id="ARBA00012943"/>
    </source>
</evidence>
<dbReference type="PANTHER" id="PTHR10160:SF19">
    <property type="entry name" value="PROTON-TRANSLOCATING NAD(P)(+) TRANSHYDROGENASE"/>
    <property type="match status" value="1"/>
</dbReference>
<evidence type="ECO:0000256" key="6">
    <source>
        <dbReference type="ARBA" id="ARBA00022989"/>
    </source>
</evidence>
<dbReference type="GO" id="GO:0005743">
    <property type="term" value="C:mitochondrial inner membrane"/>
    <property type="evidence" value="ECO:0007669"/>
    <property type="project" value="TreeGrafter"/>
</dbReference>
<dbReference type="FunFam" id="3.40.50.1220:FF:000002">
    <property type="entry name" value="NAD(P) transhydrogenase subunit beta"/>
    <property type="match status" value="1"/>
</dbReference>
<sequence>MPVVITLLNSASGWALCAEGFVLGNNLLTIVGALIGASGALLSDIMCTAMNKGIVATVGLFERPPVKKVLAPGAVEEKKDATTATVPSIVAKLRDASKVMIVPGYGLAVSKGQYTLSSLITSLQKDGKTVHLAVHPVAGRMPGQLNVLLAEAGVPYDIVFEMEEVNEDMSDYDLVLVIGANDTVNSAAEADPMCEIYGMPVIRVWESREVVVFKRSLGVGYAGLDNPVFYNPNTEMLLGDAKDLLDDLSAGYKA</sequence>
<reference evidence="12" key="1">
    <citation type="submission" date="2021-01" db="EMBL/GenBank/DDBJ databases">
        <authorList>
            <person name="Corre E."/>
            <person name="Pelletier E."/>
            <person name="Niang G."/>
            <person name="Scheremetjew M."/>
            <person name="Finn R."/>
            <person name="Kale V."/>
            <person name="Holt S."/>
            <person name="Cochrane G."/>
            <person name="Meng A."/>
            <person name="Brown T."/>
            <person name="Cohen L."/>
        </authorList>
    </citation>
    <scope>NUCLEOTIDE SEQUENCE</scope>
    <source>
        <strain evidence="12">CCMP441</strain>
    </source>
</reference>